<dbReference type="Gene3D" id="3.90.700.10">
    <property type="entry name" value="Succinate dehydrogenase/fumarate reductase flavoprotein, catalytic domain"/>
    <property type="match status" value="1"/>
</dbReference>
<keyword evidence="2" id="KW-0285">Flavoprotein</keyword>
<dbReference type="Proteomes" id="UP000298050">
    <property type="component" value="Unassembled WGS sequence"/>
</dbReference>
<evidence type="ECO:0000256" key="1">
    <source>
        <dbReference type="ARBA" id="ARBA00001974"/>
    </source>
</evidence>
<dbReference type="Pfam" id="PF00890">
    <property type="entry name" value="FAD_binding_2"/>
    <property type="match status" value="1"/>
</dbReference>
<dbReference type="EMBL" id="SRLE01000011">
    <property type="protein sequence ID" value="TGD72067.1"/>
    <property type="molecule type" value="Genomic_DNA"/>
</dbReference>
<accession>A0A4Z0LY40</accession>
<keyword evidence="8" id="KW-1185">Reference proteome</keyword>
<dbReference type="InterPro" id="IPR006311">
    <property type="entry name" value="TAT_signal"/>
</dbReference>
<dbReference type="PRINTS" id="PR00411">
    <property type="entry name" value="PNDRDTASEI"/>
</dbReference>
<evidence type="ECO:0000313" key="8">
    <source>
        <dbReference type="Proteomes" id="UP000298050"/>
    </source>
</evidence>
<dbReference type="PANTHER" id="PTHR43400">
    <property type="entry name" value="FUMARATE REDUCTASE"/>
    <property type="match status" value="1"/>
</dbReference>
<dbReference type="InterPro" id="IPR050315">
    <property type="entry name" value="FAD-oxidoreductase_2"/>
</dbReference>
<evidence type="ECO:0000256" key="5">
    <source>
        <dbReference type="SAM" id="SignalP"/>
    </source>
</evidence>
<keyword evidence="4" id="KW-0560">Oxidoreductase</keyword>
<evidence type="ECO:0000313" key="7">
    <source>
        <dbReference type="EMBL" id="TGD72067.1"/>
    </source>
</evidence>
<sequence length="498" mass="51005">MAEHIGRRQLLAGMGALAAAASAPVMARAQGWDLAADVVVLGAGAAGCCAAIEAAQSGASVLLLEHLAQAGGASGLGPGVIYAGGGTALQRALGVADDTDAMFAFLSRAGGPNPPLDKLRLYCEESPAHFDWLVAQGVTYREALSEARGTPADSASLFFSGAERDWPARDFAAPAPRGHVPGLSGTTGGAALMRALLRRVAELGVDLRTSMRGERLVMLSDGRVGGVAVSAASGLLHVQARRGVVLSCGGFIQERAMVRRYAPRLHECATPWGGAGDLGMGINMAVAAGAAAPRMDEGAAMSRLDASGAALAGLLVNAAGQRFIAEDSWEGLIGHAITYEQRGRAWLVTDQAGALPETQQDFELAARSNTIGGIEEALGLPRGALQQSVAYYNRYAGRGEDPQFRKSRAFLRPVQGPPYSAWAVSGERAFFPAFTLGGVATGLSGEVLDAYGEAMPGLYAAGRNASGMVSAPLLASGLSLGDATFFGRRAGRAAAGAA</sequence>
<dbReference type="PANTHER" id="PTHR43400:SF10">
    <property type="entry name" value="3-OXOSTEROID 1-DEHYDROGENASE"/>
    <property type="match status" value="1"/>
</dbReference>
<dbReference type="InterPro" id="IPR003953">
    <property type="entry name" value="FAD-dep_OxRdtase_2_FAD-bd"/>
</dbReference>
<dbReference type="AlphaFoldDB" id="A0A4Z0LY40"/>
<comment type="cofactor">
    <cofactor evidence="1">
        <name>FAD</name>
        <dbReference type="ChEBI" id="CHEBI:57692"/>
    </cofactor>
</comment>
<feature type="signal peptide" evidence="5">
    <location>
        <begin position="1"/>
        <end position="27"/>
    </location>
</feature>
<dbReference type="SUPFAM" id="SSF56425">
    <property type="entry name" value="Succinate dehydrogenase/fumarate reductase flavoprotein, catalytic domain"/>
    <property type="match status" value="1"/>
</dbReference>
<dbReference type="GO" id="GO:0016491">
    <property type="term" value="F:oxidoreductase activity"/>
    <property type="evidence" value="ECO:0007669"/>
    <property type="project" value="UniProtKB-KW"/>
</dbReference>
<protein>
    <submittedName>
        <fullName evidence="7">FAD-dependent oxidoreductase</fullName>
    </submittedName>
</protein>
<dbReference type="Gene3D" id="3.50.50.60">
    <property type="entry name" value="FAD/NAD(P)-binding domain"/>
    <property type="match status" value="1"/>
</dbReference>
<feature type="domain" description="FAD-dependent oxidoreductase 2 FAD-binding" evidence="6">
    <location>
        <begin position="37"/>
        <end position="469"/>
    </location>
</feature>
<comment type="caution">
    <text evidence="7">The sequence shown here is derived from an EMBL/GenBank/DDBJ whole genome shotgun (WGS) entry which is preliminary data.</text>
</comment>
<evidence type="ECO:0000256" key="3">
    <source>
        <dbReference type="ARBA" id="ARBA00022827"/>
    </source>
</evidence>
<keyword evidence="5" id="KW-0732">Signal</keyword>
<proteinExistence type="predicted"/>
<dbReference type="RefSeq" id="WP_135445511.1">
    <property type="nucleotide sequence ID" value="NZ_SRLE01000011.1"/>
</dbReference>
<name>A0A4Z0LY40_9GAMM</name>
<evidence type="ECO:0000256" key="4">
    <source>
        <dbReference type="ARBA" id="ARBA00023002"/>
    </source>
</evidence>
<dbReference type="OrthoDB" id="337830at2"/>
<dbReference type="InterPro" id="IPR027477">
    <property type="entry name" value="Succ_DH/fumarate_Rdtase_cat_sf"/>
</dbReference>
<evidence type="ECO:0000256" key="2">
    <source>
        <dbReference type="ARBA" id="ARBA00022630"/>
    </source>
</evidence>
<reference evidence="7 8" key="1">
    <citation type="submission" date="2019-04" db="EMBL/GenBank/DDBJ databases">
        <title>Taxonomy of novel Haliea sp. from mangrove soil of West Coast of India.</title>
        <authorList>
            <person name="Verma A."/>
            <person name="Kumar P."/>
            <person name="Krishnamurthi S."/>
        </authorList>
    </citation>
    <scope>NUCLEOTIDE SEQUENCE [LARGE SCALE GENOMIC DNA]</scope>
    <source>
        <strain evidence="7 8">SAOS-164</strain>
    </source>
</reference>
<evidence type="ECO:0000259" key="6">
    <source>
        <dbReference type="Pfam" id="PF00890"/>
    </source>
</evidence>
<dbReference type="SUPFAM" id="SSF51905">
    <property type="entry name" value="FAD/NAD(P)-binding domain"/>
    <property type="match status" value="1"/>
</dbReference>
<dbReference type="InterPro" id="IPR036188">
    <property type="entry name" value="FAD/NAD-bd_sf"/>
</dbReference>
<keyword evidence="3" id="KW-0274">FAD</keyword>
<gene>
    <name evidence="7" type="ORF">E4634_15440</name>
</gene>
<feature type="chain" id="PRO_5021282752" evidence="5">
    <location>
        <begin position="28"/>
        <end position="498"/>
    </location>
</feature>
<organism evidence="7 8">
    <name type="scientific">Mangrovimicrobium sediminis</name>
    <dbReference type="NCBI Taxonomy" id="2562682"/>
    <lineage>
        <taxon>Bacteria</taxon>
        <taxon>Pseudomonadati</taxon>
        <taxon>Pseudomonadota</taxon>
        <taxon>Gammaproteobacteria</taxon>
        <taxon>Cellvibrionales</taxon>
        <taxon>Halieaceae</taxon>
        <taxon>Mangrovimicrobium</taxon>
    </lineage>
</organism>
<dbReference type="GO" id="GO:0008202">
    <property type="term" value="P:steroid metabolic process"/>
    <property type="evidence" value="ECO:0007669"/>
    <property type="project" value="UniProtKB-ARBA"/>
</dbReference>
<dbReference type="PROSITE" id="PS51318">
    <property type="entry name" value="TAT"/>
    <property type="match status" value="1"/>
</dbReference>